<protein>
    <submittedName>
        <fullName evidence="2">Uncharacterized protein</fullName>
    </submittedName>
</protein>
<keyword evidence="3" id="KW-1185">Reference proteome</keyword>
<dbReference type="Proteomes" id="UP000002010">
    <property type="component" value="Chromosome"/>
</dbReference>
<dbReference type="EMBL" id="CP001154">
    <property type="protein sequence ID" value="ACO74648.1"/>
    <property type="molecule type" value="Genomic_DNA"/>
</dbReference>
<accession>C1D858</accession>
<reference evidence="2 3" key="1">
    <citation type="journal article" date="2009" name="PLoS Genet.">
        <title>The complete genome and proteome of Laribacter hongkongensis reveal potential mechanisms for adaptations to different temperatures and habitats.</title>
        <authorList>
            <person name="Woo P.C."/>
            <person name="Lau S.K."/>
            <person name="Tse H."/>
            <person name="Teng J.L."/>
            <person name="Curreem S.O."/>
            <person name="Tsang A.K."/>
            <person name="Fan R.Y."/>
            <person name="Wong G.K."/>
            <person name="Huang Y."/>
            <person name="Loman N.J."/>
            <person name="Snyder L.A."/>
            <person name="Cai J.J."/>
            <person name="Huang J.D."/>
            <person name="Mak W."/>
            <person name="Pallen M.J."/>
            <person name="Lok S."/>
            <person name="Yuen K.Y."/>
        </authorList>
    </citation>
    <scope>NUCLEOTIDE SEQUENCE [LARGE SCALE GENOMIC DNA]</scope>
    <source>
        <strain evidence="2 3">HLHK9</strain>
    </source>
</reference>
<dbReference type="KEGG" id="lhk:LHK_01663"/>
<dbReference type="STRING" id="557598.LHK_01663"/>
<keyword evidence="1" id="KW-1133">Transmembrane helix</keyword>
<dbReference type="AlphaFoldDB" id="C1D858"/>
<organism evidence="2 3">
    <name type="scientific">Laribacter hongkongensis (strain HLHK9)</name>
    <dbReference type="NCBI Taxonomy" id="557598"/>
    <lineage>
        <taxon>Bacteria</taxon>
        <taxon>Pseudomonadati</taxon>
        <taxon>Pseudomonadota</taxon>
        <taxon>Betaproteobacteria</taxon>
        <taxon>Neisseriales</taxon>
        <taxon>Aquaspirillaceae</taxon>
        <taxon>Laribacter</taxon>
    </lineage>
</organism>
<dbReference type="HOGENOM" id="CLU_3365634_0_0_4"/>
<sequence length="35" mass="3944">MVVYQLLAVFGLLAIYIFMIAQFGFAMMTLQQITG</sequence>
<gene>
    <name evidence="2" type="ordered locus">LHK_01663</name>
</gene>
<evidence type="ECO:0000256" key="1">
    <source>
        <dbReference type="SAM" id="Phobius"/>
    </source>
</evidence>
<name>C1D858_LARHH</name>
<evidence type="ECO:0000313" key="3">
    <source>
        <dbReference type="Proteomes" id="UP000002010"/>
    </source>
</evidence>
<proteinExistence type="predicted"/>
<keyword evidence="1" id="KW-0812">Transmembrane</keyword>
<evidence type="ECO:0000313" key="2">
    <source>
        <dbReference type="EMBL" id="ACO74648.1"/>
    </source>
</evidence>
<keyword evidence="1" id="KW-0472">Membrane</keyword>
<feature type="transmembrane region" description="Helical" evidence="1">
    <location>
        <begin position="6"/>
        <end position="30"/>
    </location>
</feature>